<evidence type="ECO:0000313" key="1">
    <source>
        <dbReference type="EMBL" id="SPF47113.1"/>
    </source>
</evidence>
<dbReference type="EMBL" id="OMOD01000168">
    <property type="protein sequence ID" value="SPF47113.1"/>
    <property type="molecule type" value="Genomic_DNA"/>
</dbReference>
<evidence type="ECO:0000313" key="2">
    <source>
        <dbReference type="Proteomes" id="UP000238701"/>
    </source>
</evidence>
<proteinExistence type="predicted"/>
<name>A0A2U3L5C2_9BACT</name>
<protein>
    <submittedName>
        <fullName evidence="1">Uncharacterized protein</fullName>
    </submittedName>
</protein>
<sequence>MRRGPRPSVPPAAVVAEDETAEIAVAAAVGSGIAGRNTVSVVPSRPHPSDSRFYPCGVSSFPDWPGATGTVGRAE</sequence>
<gene>
    <name evidence="1" type="ORF">SBA1_710024</name>
</gene>
<organism evidence="1 2">
    <name type="scientific">Candidatus Sulfotelmatobacter kueseliae</name>
    <dbReference type="NCBI Taxonomy" id="2042962"/>
    <lineage>
        <taxon>Bacteria</taxon>
        <taxon>Pseudomonadati</taxon>
        <taxon>Acidobacteriota</taxon>
        <taxon>Terriglobia</taxon>
        <taxon>Terriglobales</taxon>
        <taxon>Candidatus Korobacteraceae</taxon>
        <taxon>Candidatus Sulfotelmatobacter</taxon>
    </lineage>
</organism>
<reference evidence="2" key="1">
    <citation type="submission" date="2018-02" db="EMBL/GenBank/DDBJ databases">
        <authorList>
            <person name="Hausmann B."/>
        </authorList>
    </citation>
    <scope>NUCLEOTIDE SEQUENCE [LARGE SCALE GENOMIC DNA]</scope>
    <source>
        <strain evidence="2">Peat soil MAG SbA1</strain>
    </source>
</reference>
<dbReference type="AlphaFoldDB" id="A0A2U3L5C2"/>
<accession>A0A2U3L5C2</accession>
<dbReference type="Proteomes" id="UP000238701">
    <property type="component" value="Unassembled WGS sequence"/>
</dbReference>